<feature type="non-terminal residue" evidence="3">
    <location>
        <position position="1"/>
    </location>
</feature>
<evidence type="ECO:0000313" key="3">
    <source>
        <dbReference type="EMBL" id="RDX69656.1"/>
    </source>
</evidence>
<gene>
    <name evidence="3" type="ORF">CR513_51197</name>
</gene>
<keyword evidence="4" id="KW-1185">Reference proteome</keyword>
<dbReference type="Proteomes" id="UP000257109">
    <property type="component" value="Unassembled WGS sequence"/>
</dbReference>
<dbReference type="InterPro" id="IPR005162">
    <property type="entry name" value="Retrotrans_gag_dom"/>
</dbReference>
<evidence type="ECO:0000256" key="1">
    <source>
        <dbReference type="SAM" id="MobiDB-lite"/>
    </source>
</evidence>
<dbReference type="PANTHER" id="PTHR33223:SF3">
    <property type="match status" value="1"/>
</dbReference>
<dbReference type="Pfam" id="PF03732">
    <property type="entry name" value="Retrotrans_gag"/>
    <property type="match status" value="1"/>
</dbReference>
<proteinExistence type="predicted"/>
<dbReference type="AlphaFoldDB" id="A0A371EUI7"/>
<feature type="region of interest" description="Disordered" evidence="1">
    <location>
        <begin position="403"/>
        <end position="426"/>
    </location>
</feature>
<feature type="domain" description="Retrotransposon gag" evidence="2">
    <location>
        <begin position="302"/>
        <end position="361"/>
    </location>
</feature>
<sequence length="426" mass="49634">MMHPALPIYTRARIPYDAHYYDFLTELQIAFPNLLLCDFSLRCKLLQGDMVVELGYLRGQCQWDAPIELLDRTFDRSRNESIWPGLRSWAETLLMGRDQWFLQNELLIALRLFRLNCAYARIRLYKIEADMTRKRSSGSLYPLDPVIEKTLNRIRKTKKMHIEHTGDRIHSITETDNFEMKPAFSDNPLNEPDQMENNNNRMLKEMATPDVLYQPWCIQYPQLDPAQTYELKFGLVHLLPKFHGLVGEDPHKHLKEFHVVCSTMRLQGIQEDYIKIKAFVLPRWGSEGLAIPTAGYVHPMGRYEANFFPVSKTAAIRKEIYEIHQHSRETLHEYWEQFNKLCTTCSHDQISEQLLLQYFYERLLMMDRSMIDAASGGTLMDKTPMVARLLILNMASNTQQFGVRGGAGTSRNVSEVSTFDGQRLEN</sequence>
<protein>
    <recommendedName>
        <fullName evidence="2">Retrotransposon gag domain-containing protein</fullName>
    </recommendedName>
</protein>
<reference evidence="3" key="1">
    <citation type="submission" date="2018-05" db="EMBL/GenBank/DDBJ databases">
        <title>Draft genome of Mucuna pruriens seed.</title>
        <authorList>
            <person name="Nnadi N.E."/>
            <person name="Vos R."/>
            <person name="Hasami M.H."/>
            <person name="Devisetty U.K."/>
            <person name="Aguiy J.C."/>
        </authorList>
    </citation>
    <scope>NUCLEOTIDE SEQUENCE [LARGE SCALE GENOMIC DNA]</scope>
    <source>
        <strain evidence="3">JCA_2017</strain>
    </source>
</reference>
<dbReference type="EMBL" id="QJKJ01012015">
    <property type="protein sequence ID" value="RDX69656.1"/>
    <property type="molecule type" value="Genomic_DNA"/>
</dbReference>
<evidence type="ECO:0000259" key="2">
    <source>
        <dbReference type="Pfam" id="PF03732"/>
    </source>
</evidence>
<dbReference type="PANTHER" id="PTHR33223">
    <property type="entry name" value="CCHC-TYPE DOMAIN-CONTAINING PROTEIN"/>
    <property type="match status" value="1"/>
</dbReference>
<name>A0A371EUI7_MUCPR</name>
<accession>A0A371EUI7</accession>
<comment type="caution">
    <text evidence="3">The sequence shown here is derived from an EMBL/GenBank/DDBJ whole genome shotgun (WGS) entry which is preliminary data.</text>
</comment>
<evidence type="ECO:0000313" key="4">
    <source>
        <dbReference type="Proteomes" id="UP000257109"/>
    </source>
</evidence>
<feature type="compositionally biased region" description="Polar residues" evidence="1">
    <location>
        <begin position="409"/>
        <end position="420"/>
    </location>
</feature>
<organism evidence="3 4">
    <name type="scientific">Mucuna pruriens</name>
    <name type="common">Velvet bean</name>
    <name type="synonym">Dolichos pruriens</name>
    <dbReference type="NCBI Taxonomy" id="157652"/>
    <lineage>
        <taxon>Eukaryota</taxon>
        <taxon>Viridiplantae</taxon>
        <taxon>Streptophyta</taxon>
        <taxon>Embryophyta</taxon>
        <taxon>Tracheophyta</taxon>
        <taxon>Spermatophyta</taxon>
        <taxon>Magnoliopsida</taxon>
        <taxon>eudicotyledons</taxon>
        <taxon>Gunneridae</taxon>
        <taxon>Pentapetalae</taxon>
        <taxon>rosids</taxon>
        <taxon>fabids</taxon>
        <taxon>Fabales</taxon>
        <taxon>Fabaceae</taxon>
        <taxon>Papilionoideae</taxon>
        <taxon>50 kb inversion clade</taxon>
        <taxon>NPAAA clade</taxon>
        <taxon>indigoferoid/millettioid clade</taxon>
        <taxon>Phaseoleae</taxon>
        <taxon>Mucuna</taxon>
    </lineage>
</organism>